<keyword evidence="3" id="KW-1185">Reference proteome</keyword>
<name>A0A8B6G738_MYTGA</name>
<evidence type="ECO:0000313" key="3">
    <source>
        <dbReference type="Proteomes" id="UP000596742"/>
    </source>
</evidence>
<sequence>METKLGNFNGESTCGITNLMSPRQSTEVASDTNEPQYSGIVNLSDSISVQQSSEVSQPAIGNNKVILSETLQPEPCIVIEFCNLFVSYSF</sequence>
<dbReference type="EMBL" id="UYJE01007951">
    <property type="protein sequence ID" value="VDI59579.1"/>
    <property type="molecule type" value="Genomic_DNA"/>
</dbReference>
<evidence type="ECO:0000313" key="2">
    <source>
        <dbReference type="EMBL" id="VDI59579.1"/>
    </source>
</evidence>
<organism evidence="2 3">
    <name type="scientific">Mytilus galloprovincialis</name>
    <name type="common">Mediterranean mussel</name>
    <dbReference type="NCBI Taxonomy" id="29158"/>
    <lineage>
        <taxon>Eukaryota</taxon>
        <taxon>Metazoa</taxon>
        <taxon>Spiralia</taxon>
        <taxon>Lophotrochozoa</taxon>
        <taxon>Mollusca</taxon>
        <taxon>Bivalvia</taxon>
        <taxon>Autobranchia</taxon>
        <taxon>Pteriomorphia</taxon>
        <taxon>Mytilida</taxon>
        <taxon>Mytiloidea</taxon>
        <taxon>Mytilidae</taxon>
        <taxon>Mytilinae</taxon>
        <taxon>Mytilus</taxon>
    </lineage>
</organism>
<accession>A0A8B6G738</accession>
<proteinExistence type="predicted"/>
<feature type="region of interest" description="Disordered" evidence="1">
    <location>
        <begin position="16"/>
        <end position="36"/>
    </location>
</feature>
<dbReference type="AlphaFoldDB" id="A0A8B6G738"/>
<evidence type="ECO:0000256" key="1">
    <source>
        <dbReference type="SAM" id="MobiDB-lite"/>
    </source>
</evidence>
<dbReference type="Proteomes" id="UP000596742">
    <property type="component" value="Unassembled WGS sequence"/>
</dbReference>
<gene>
    <name evidence="2" type="ORF">MGAL_10B009253</name>
</gene>
<reference evidence="2" key="1">
    <citation type="submission" date="2018-11" db="EMBL/GenBank/DDBJ databases">
        <authorList>
            <person name="Alioto T."/>
            <person name="Alioto T."/>
        </authorList>
    </citation>
    <scope>NUCLEOTIDE SEQUENCE</scope>
</reference>
<comment type="caution">
    <text evidence="2">The sequence shown here is derived from an EMBL/GenBank/DDBJ whole genome shotgun (WGS) entry which is preliminary data.</text>
</comment>
<protein>
    <submittedName>
        <fullName evidence="2">Uncharacterized protein</fullName>
    </submittedName>
</protein>